<reference evidence="1 2" key="1">
    <citation type="submission" date="2015-06" db="EMBL/GenBank/DDBJ databases">
        <title>Improved classification and identification of acetic acid bacteria using matrix-assisted laser desorption/ionization time-of-flight mass spectrometry; Gluconobacter nephelii and Gluconobacter uchimurae are later heterotypic synonyms of Gluconobacter japonicus and Gluconobacter oxydans, respectively.</title>
        <authorList>
            <person name="Li L."/>
            <person name="Cleenwerck I."/>
            <person name="De Vuyst L."/>
            <person name="Vandamme P."/>
        </authorList>
    </citation>
    <scope>NUCLEOTIDE SEQUENCE [LARGE SCALE GENOMIC DNA]</scope>
    <source>
        <strain evidence="1 2">LMG 1604</strain>
    </source>
</reference>
<dbReference type="AlphaFoldDB" id="A0A149VIU7"/>
<evidence type="ECO:0000313" key="1">
    <source>
        <dbReference type="EMBL" id="KXV80095.1"/>
    </source>
</evidence>
<dbReference type="Proteomes" id="UP000075538">
    <property type="component" value="Unassembled WGS sequence"/>
</dbReference>
<evidence type="ECO:0000313" key="2">
    <source>
        <dbReference type="Proteomes" id="UP000075538"/>
    </source>
</evidence>
<organism evidence="1 2">
    <name type="scientific">Acetobacter malorum</name>
    <dbReference type="NCBI Taxonomy" id="178901"/>
    <lineage>
        <taxon>Bacteria</taxon>
        <taxon>Pseudomonadati</taxon>
        <taxon>Pseudomonadota</taxon>
        <taxon>Alphaproteobacteria</taxon>
        <taxon>Acetobacterales</taxon>
        <taxon>Acetobacteraceae</taxon>
        <taxon>Acetobacter</taxon>
    </lineage>
</organism>
<proteinExistence type="predicted"/>
<accession>A0A149VIU7</accession>
<name>A0A149VIU7_9PROT</name>
<dbReference type="EMBL" id="LHZZ01000012">
    <property type="protein sequence ID" value="KXV80095.1"/>
    <property type="molecule type" value="Genomic_DNA"/>
</dbReference>
<gene>
    <name evidence="1" type="ORF">AD953_00060</name>
</gene>
<protein>
    <submittedName>
        <fullName evidence="1">Uncharacterized protein</fullName>
    </submittedName>
</protein>
<comment type="caution">
    <text evidence="1">The sequence shown here is derived from an EMBL/GenBank/DDBJ whole genome shotgun (WGS) entry which is preliminary data.</text>
</comment>
<sequence>MPVQKLPEDYVIPSWNSDEHKVRDYDNYLTALEEREIYFSYPMDLDFSMILSYPTEYEVDKEIPDDATLKAVLGKKHYDSDQYTRDELDLFKSYHSLFKVGSKPAAHISALARLSDEALLESIPESLDRLADAIINKISELPE</sequence>
<dbReference type="PATRIC" id="fig|178901.15.peg.3351"/>